<evidence type="ECO:0000256" key="3">
    <source>
        <dbReference type="SAM" id="MobiDB-lite"/>
    </source>
</evidence>
<comment type="similarity">
    <text evidence="1">Belongs to the esterase D family.</text>
</comment>
<dbReference type="Gene3D" id="3.40.50.1820">
    <property type="entry name" value="alpha/beta hydrolase"/>
    <property type="match status" value="1"/>
</dbReference>
<feature type="transmembrane region" description="Helical" evidence="4">
    <location>
        <begin position="95"/>
        <end position="114"/>
    </location>
</feature>
<keyword evidence="4" id="KW-1133">Transmembrane helix</keyword>
<protein>
    <submittedName>
        <fullName evidence="5">Alpha/beta hydrolase</fullName>
    </submittedName>
</protein>
<proteinExistence type="inferred from homology"/>
<keyword evidence="6" id="KW-1185">Reference proteome</keyword>
<dbReference type="EMBL" id="CP035704">
    <property type="protein sequence ID" value="QBB69798.1"/>
    <property type="molecule type" value="Genomic_DNA"/>
</dbReference>
<gene>
    <name evidence="5" type="ORF">ELE36_05095</name>
</gene>
<dbReference type="InterPro" id="IPR029058">
    <property type="entry name" value="AB_hydrolase_fold"/>
</dbReference>
<evidence type="ECO:0000256" key="4">
    <source>
        <dbReference type="SAM" id="Phobius"/>
    </source>
</evidence>
<dbReference type="Proteomes" id="UP000291562">
    <property type="component" value="Chromosome"/>
</dbReference>
<dbReference type="InterPro" id="IPR052558">
    <property type="entry name" value="Siderophore_Hydrolase_D"/>
</dbReference>
<dbReference type="OrthoDB" id="6381520at2"/>
<reference evidence="5 6" key="1">
    <citation type="submission" date="2019-01" db="EMBL/GenBank/DDBJ databases">
        <title>Pseudolysobacter antarctica gen. nov., sp. nov., isolated from Fildes Peninsula, Antarctica.</title>
        <authorList>
            <person name="Wei Z."/>
            <person name="Peng F."/>
        </authorList>
    </citation>
    <scope>NUCLEOTIDE SEQUENCE [LARGE SCALE GENOMIC DNA]</scope>
    <source>
        <strain evidence="5 6">AQ6-296</strain>
    </source>
</reference>
<dbReference type="AlphaFoldDB" id="A0A411HH09"/>
<organism evidence="5 6">
    <name type="scientific">Pseudolysobacter antarcticus</name>
    <dbReference type="NCBI Taxonomy" id="2511995"/>
    <lineage>
        <taxon>Bacteria</taxon>
        <taxon>Pseudomonadati</taxon>
        <taxon>Pseudomonadota</taxon>
        <taxon>Gammaproteobacteria</taxon>
        <taxon>Lysobacterales</taxon>
        <taxon>Rhodanobacteraceae</taxon>
        <taxon>Pseudolysobacter</taxon>
    </lineage>
</organism>
<evidence type="ECO:0000256" key="1">
    <source>
        <dbReference type="ARBA" id="ARBA00005622"/>
    </source>
</evidence>
<evidence type="ECO:0000313" key="6">
    <source>
        <dbReference type="Proteomes" id="UP000291562"/>
    </source>
</evidence>
<dbReference type="InterPro" id="IPR000801">
    <property type="entry name" value="Esterase-like"/>
</dbReference>
<feature type="compositionally biased region" description="Polar residues" evidence="3">
    <location>
        <begin position="11"/>
        <end position="20"/>
    </location>
</feature>
<dbReference type="KEGG" id="xbc:ELE36_05095"/>
<feature type="region of interest" description="Disordered" evidence="3">
    <location>
        <begin position="1"/>
        <end position="20"/>
    </location>
</feature>
<dbReference type="Pfam" id="PF00756">
    <property type="entry name" value="Esterase"/>
    <property type="match status" value="1"/>
</dbReference>
<accession>A0A411HH09</accession>
<dbReference type="GO" id="GO:0016788">
    <property type="term" value="F:hydrolase activity, acting on ester bonds"/>
    <property type="evidence" value="ECO:0007669"/>
    <property type="project" value="TreeGrafter"/>
</dbReference>
<name>A0A411HH09_9GAMM</name>
<dbReference type="PANTHER" id="PTHR40841:SF2">
    <property type="entry name" value="SIDEROPHORE-DEGRADING ESTERASE (EUROFUNG)"/>
    <property type="match status" value="1"/>
</dbReference>
<keyword evidence="2 5" id="KW-0378">Hydrolase</keyword>
<sequence>MFSPRSRAITPRQNAPNTANTSQARLRAMMGITAPPRSEGDSIGFCRAKVKTQRTYFSRGCGLVSSNENFTPPLLSSARTDPGWGNMKKRMNRSLLIVGLLLSVLLPVSAAFAADAIAPTTENTLPQFQIEHSFVHTLASPKLQRSYEIYIKLPPGYDKPENAQHRYPVVYLNDGPYTFQVASGETRVPFNHGTFEEFILVGISYAQGEAGDISRERDLTPMLDIRHKPYATGGARAYLGFLENEVMPLVEKTYRIDAHRRTLGGQSYGGLFGLWVMLNEPELFQNYILTSTSLWYNNRTMFEQEAAYARHHTELKANVYFAIGQMEHPAPCGRLKSECSDFDMVADQAAMVKQLHSHNYKNLQLHTKVISGAYHTTTFPSGLLWALQELFLTQREAVK</sequence>
<dbReference type="PANTHER" id="PTHR40841">
    <property type="entry name" value="SIDEROPHORE TRIACETYLFUSARININE C ESTERASE"/>
    <property type="match status" value="1"/>
</dbReference>
<evidence type="ECO:0000313" key="5">
    <source>
        <dbReference type="EMBL" id="QBB69798.1"/>
    </source>
</evidence>
<evidence type="ECO:0000256" key="2">
    <source>
        <dbReference type="ARBA" id="ARBA00022801"/>
    </source>
</evidence>
<keyword evidence="4" id="KW-0812">Transmembrane</keyword>
<keyword evidence="4" id="KW-0472">Membrane</keyword>
<dbReference type="SUPFAM" id="SSF53474">
    <property type="entry name" value="alpha/beta-Hydrolases"/>
    <property type="match status" value="1"/>
</dbReference>